<comment type="similarity">
    <text evidence="2">Belongs to the CPA3 antiporters (TC 2.A.63) subunit C family.</text>
</comment>
<organism evidence="9 10">
    <name type="scientific">Streptomyces longisporoflavus</name>
    <dbReference type="NCBI Taxonomy" id="28044"/>
    <lineage>
        <taxon>Bacteria</taxon>
        <taxon>Bacillati</taxon>
        <taxon>Actinomycetota</taxon>
        <taxon>Actinomycetes</taxon>
        <taxon>Kitasatosporales</taxon>
        <taxon>Streptomycetaceae</taxon>
        <taxon>Streptomyces</taxon>
    </lineage>
</organism>
<keyword evidence="5 8" id="KW-1133">Transmembrane helix</keyword>
<keyword evidence="4 8" id="KW-0812">Transmembrane</keyword>
<dbReference type="PANTHER" id="PTHR34583">
    <property type="entry name" value="ANTIPORTER SUBUNIT MNHC2-RELATED"/>
    <property type="match status" value="1"/>
</dbReference>
<dbReference type="InterPro" id="IPR039428">
    <property type="entry name" value="NUOK/Mnh_C1-like"/>
</dbReference>
<keyword evidence="6 8" id="KW-0472">Membrane</keyword>
<sequence>MTVSLTLLICAVVLTAVGAVLLHARSLTRVLMGVIVCGNGVNLLVLATTGRAGAPPLLYPGVARARVTDPLPQAIVLTAVVITLATTAFVLAMVYRSSQLTGTDFVQDDVEDRRVVLRAEIAEERAELRERHRGEGPRAWRDERREQRRRLRADRAFQARARDAPGDLWDDILGADPPQSPRPARQENDPR</sequence>
<feature type="compositionally biased region" description="Basic and acidic residues" evidence="7">
    <location>
        <begin position="128"/>
        <end position="146"/>
    </location>
</feature>
<dbReference type="Gene3D" id="1.10.287.3510">
    <property type="match status" value="1"/>
</dbReference>
<feature type="transmembrane region" description="Helical" evidence="8">
    <location>
        <begin position="31"/>
        <end position="54"/>
    </location>
</feature>
<name>A0ABW7QH47_9ACTN</name>
<gene>
    <name evidence="9" type="ORF">ACH4F9_04620</name>
</gene>
<accession>A0ABW7QH47</accession>
<feature type="transmembrane region" description="Helical" evidence="8">
    <location>
        <begin position="74"/>
        <end position="95"/>
    </location>
</feature>
<dbReference type="InterPro" id="IPR050601">
    <property type="entry name" value="CPA3_antiporter_subunitC"/>
</dbReference>
<evidence type="ECO:0000256" key="3">
    <source>
        <dbReference type="ARBA" id="ARBA00022475"/>
    </source>
</evidence>
<evidence type="ECO:0000313" key="10">
    <source>
        <dbReference type="Proteomes" id="UP001610818"/>
    </source>
</evidence>
<evidence type="ECO:0000256" key="7">
    <source>
        <dbReference type="SAM" id="MobiDB-lite"/>
    </source>
</evidence>
<dbReference type="EMBL" id="JBIRGQ010000001">
    <property type="protein sequence ID" value="MFH8544281.1"/>
    <property type="molecule type" value="Genomic_DNA"/>
</dbReference>
<evidence type="ECO:0000313" key="9">
    <source>
        <dbReference type="EMBL" id="MFH8544281.1"/>
    </source>
</evidence>
<protein>
    <submittedName>
        <fullName evidence="9">Na(+)/H(+) antiporter subunit C</fullName>
    </submittedName>
</protein>
<keyword evidence="10" id="KW-1185">Reference proteome</keyword>
<feature type="compositionally biased region" description="Basic and acidic residues" evidence="7">
    <location>
        <begin position="153"/>
        <end position="165"/>
    </location>
</feature>
<dbReference type="RefSeq" id="WP_397707818.1">
    <property type="nucleotide sequence ID" value="NZ_JBIRGN010000001.1"/>
</dbReference>
<comment type="caution">
    <text evidence="9">The sequence shown here is derived from an EMBL/GenBank/DDBJ whole genome shotgun (WGS) entry which is preliminary data.</text>
</comment>
<evidence type="ECO:0000256" key="5">
    <source>
        <dbReference type="ARBA" id="ARBA00022989"/>
    </source>
</evidence>
<evidence type="ECO:0000256" key="8">
    <source>
        <dbReference type="SAM" id="Phobius"/>
    </source>
</evidence>
<evidence type="ECO:0000256" key="4">
    <source>
        <dbReference type="ARBA" id="ARBA00022692"/>
    </source>
</evidence>
<dbReference type="Pfam" id="PF00420">
    <property type="entry name" value="Oxidored_q2"/>
    <property type="match status" value="1"/>
</dbReference>
<proteinExistence type="inferred from homology"/>
<comment type="subcellular location">
    <subcellularLocation>
        <location evidence="1">Cell membrane</location>
        <topology evidence="1">Multi-pass membrane protein</topology>
    </subcellularLocation>
</comment>
<evidence type="ECO:0000256" key="6">
    <source>
        <dbReference type="ARBA" id="ARBA00023136"/>
    </source>
</evidence>
<feature type="region of interest" description="Disordered" evidence="7">
    <location>
        <begin position="128"/>
        <end position="191"/>
    </location>
</feature>
<keyword evidence="3" id="KW-1003">Cell membrane</keyword>
<reference evidence="9 10" key="1">
    <citation type="submission" date="2024-10" db="EMBL/GenBank/DDBJ databases">
        <title>The Natural Products Discovery Center: Release of the First 8490 Sequenced Strains for Exploring Actinobacteria Biosynthetic Diversity.</title>
        <authorList>
            <person name="Kalkreuter E."/>
            <person name="Kautsar S.A."/>
            <person name="Yang D."/>
            <person name="Bader C.D."/>
            <person name="Teijaro C.N."/>
            <person name="Fluegel L."/>
            <person name="Davis C.M."/>
            <person name="Simpson J.R."/>
            <person name="Lauterbach L."/>
            <person name="Steele A.D."/>
            <person name="Gui C."/>
            <person name="Meng S."/>
            <person name="Li G."/>
            <person name="Viehrig K."/>
            <person name="Ye F."/>
            <person name="Su P."/>
            <person name="Kiefer A.F."/>
            <person name="Nichols A."/>
            <person name="Cepeda A.J."/>
            <person name="Yan W."/>
            <person name="Fan B."/>
            <person name="Jiang Y."/>
            <person name="Adhikari A."/>
            <person name="Zheng C.-J."/>
            <person name="Schuster L."/>
            <person name="Cowan T.M."/>
            <person name="Smanski M.J."/>
            <person name="Chevrette M.G."/>
            <person name="De Carvalho L.P.S."/>
            <person name="Shen B."/>
        </authorList>
    </citation>
    <scope>NUCLEOTIDE SEQUENCE [LARGE SCALE GENOMIC DNA]</scope>
    <source>
        <strain evidence="9 10">NPDC017990</strain>
    </source>
</reference>
<dbReference type="Proteomes" id="UP001610818">
    <property type="component" value="Unassembled WGS sequence"/>
</dbReference>
<evidence type="ECO:0000256" key="1">
    <source>
        <dbReference type="ARBA" id="ARBA00004651"/>
    </source>
</evidence>
<evidence type="ECO:0000256" key="2">
    <source>
        <dbReference type="ARBA" id="ARBA00010388"/>
    </source>
</evidence>
<dbReference type="PANTHER" id="PTHR34583:SF2">
    <property type="entry name" value="ANTIPORTER SUBUNIT MNHC2-RELATED"/>
    <property type="match status" value="1"/>
</dbReference>
<dbReference type="NCBIfam" id="NF005929">
    <property type="entry name" value="PRK07946.1"/>
    <property type="match status" value="1"/>
</dbReference>
<feature type="transmembrane region" description="Helical" evidence="8">
    <location>
        <begin position="6"/>
        <end position="24"/>
    </location>
</feature>